<dbReference type="EMBL" id="GBRH01230518">
    <property type="protein sequence ID" value="JAD67377.1"/>
    <property type="molecule type" value="Transcribed_RNA"/>
</dbReference>
<sequence length="26" mass="2917">MVSLRSFTTFMASNTDVQVEARNAQI</sequence>
<reference evidence="1" key="1">
    <citation type="submission" date="2014-09" db="EMBL/GenBank/DDBJ databases">
        <authorList>
            <person name="Magalhaes I.L.F."/>
            <person name="Oliveira U."/>
            <person name="Santos F.R."/>
            <person name="Vidigal T.H.D.A."/>
            <person name="Brescovit A.D."/>
            <person name="Santos A.J."/>
        </authorList>
    </citation>
    <scope>NUCLEOTIDE SEQUENCE</scope>
    <source>
        <tissue evidence="1">Shoot tissue taken approximately 20 cm above the soil surface</tissue>
    </source>
</reference>
<dbReference type="AlphaFoldDB" id="A0A0A9C771"/>
<accession>A0A0A9C771</accession>
<protein>
    <submittedName>
        <fullName evidence="1">Uncharacterized protein</fullName>
    </submittedName>
</protein>
<name>A0A0A9C771_ARUDO</name>
<reference evidence="1" key="2">
    <citation type="journal article" date="2015" name="Data Brief">
        <title>Shoot transcriptome of the giant reed, Arundo donax.</title>
        <authorList>
            <person name="Barrero R.A."/>
            <person name="Guerrero F.D."/>
            <person name="Moolhuijzen P."/>
            <person name="Goolsby J.A."/>
            <person name="Tidwell J."/>
            <person name="Bellgard S.E."/>
            <person name="Bellgard M.I."/>
        </authorList>
    </citation>
    <scope>NUCLEOTIDE SEQUENCE</scope>
    <source>
        <tissue evidence="1">Shoot tissue taken approximately 20 cm above the soil surface</tissue>
    </source>
</reference>
<proteinExistence type="predicted"/>
<organism evidence="1">
    <name type="scientific">Arundo donax</name>
    <name type="common">Giant reed</name>
    <name type="synonym">Donax arundinaceus</name>
    <dbReference type="NCBI Taxonomy" id="35708"/>
    <lineage>
        <taxon>Eukaryota</taxon>
        <taxon>Viridiplantae</taxon>
        <taxon>Streptophyta</taxon>
        <taxon>Embryophyta</taxon>
        <taxon>Tracheophyta</taxon>
        <taxon>Spermatophyta</taxon>
        <taxon>Magnoliopsida</taxon>
        <taxon>Liliopsida</taxon>
        <taxon>Poales</taxon>
        <taxon>Poaceae</taxon>
        <taxon>PACMAD clade</taxon>
        <taxon>Arundinoideae</taxon>
        <taxon>Arundineae</taxon>
        <taxon>Arundo</taxon>
    </lineage>
</organism>
<evidence type="ECO:0000313" key="1">
    <source>
        <dbReference type="EMBL" id="JAD67377.1"/>
    </source>
</evidence>